<proteinExistence type="predicted"/>
<dbReference type="Gene3D" id="3.30.43.10">
    <property type="entry name" value="Uridine Diphospho-n-acetylenolpyruvylglucosamine Reductase, domain 2"/>
    <property type="match status" value="1"/>
</dbReference>
<evidence type="ECO:0000256" key="3">
    <source>
        <dbReference type="ARBA" id="ARBA00023002"/>
    </source>
</evidence>
<dbReference type="SUPFAM" id="SSF55447">
    <property type="entry name" value="CO dehydrogenase flavoprotein C-terminal domain-like"/>
    <property type="match status" value="1"/>
</dbReference>
<dbReference type="InterPro" id="IPR016167">
    <property type="entry name" value="FAD-bd_PCMH_sub1"/>
</dbReference>
<dbReference type="Proteomes" id="UP000315914">
    <property type="component" value="Unassembled WGS sequence"/>
</dbReference>
<dbReference type="Pfam" id="PF00941">
    <property type="entry name" value="FAD_binding_5"/>
    <property type="match status" value="1"/>
</dbReference>
<accession>A0A560KMQ3</accession>
<dbReference type="PANTHER" id="PTHR42659">
    <property type="entry name" value="XANTHINE DEHYDROGENASE SUBUNIT C-RELATED"/>
    <property type="match status" value="1"/>
</dbReference>
<dbReference type="InterPro" id="IPR016169">
    <property type="entry name" value="FAD-bd_PCMH_sub2"/>
</dbReference>
<dbReference type="InterPro" id="IPR051312">
    <property type="entry name" value="Diverse_Substr_Oxidored"/>
</dbReference>
<evidence type="ECO:0000259" key="4">
    <source>
        <dbReference type="PROSITE" id="PS51387"/>
    </source>
</evidence>
<keyword evidence="1" id="KW-0285">Flavoprotein</keyword>
<dbReference type="Gene3D" id="3.30.390.50">
    <property type="entry name" value="CO dehydrogenase flavoprotein, C-terminal domain"/>
    <property type="match status" value="1"/>
</dbReference>
<dbReference type="InterPro" id="IPR005107">
    <property type="entry name" value="CO_DH_flav_C"/>
</dbReference>
<evidence type="ECO:0000313" key="5">
    <source>
        <dbReference type="EMBL" id="TWB84563.1"/>
    </source>
</evidence>
<dbReference type="SUPFAM" id="SSF56176">
    <property type="entry name" value="FAD-binding/transporter-associated domain-like"/>
    <property type="match status" value="1"/>
</dbReference>
<dbReference type="GO" id="GO:0071949">
    <property type="term" value="F:FAD binding"/>
    <property type="evidence" value="ECO:0007669"/>
    <property type="project" value="InterPro"/>
</dbReference>
<name>A0A560KMQ3_9BRAD</name>
<dbReference type="Gene3D" id="3.30.465.10">
    <property type="match status" value="1"/>
</dbReference>
<dbReference type="SMART" id="SM01092">
    <property type="entry name" value="CO_deh_flav_C"/>
    <property type="match status" value="1"/>
</dbReference>
<gene>
    <name evidence="5" type="ORF">FBZ95_1011008</name>
</gene>
<dbReference type="STRING" id="1399419.A5906_04690"/>
<dbReference type="PANTHER" id="PTHR42659:SF2">
    <property type="entry name" value="XANTHINE DEHYDROGENASE SUBUNIT C-RELATED"/>
    <property type="match status" value="1"/>
</dbReference>
<protein>
    <submittedName>
        <fullName evidence="5">Carbon-monoxide dehydrogenase medium subunit</fullName>
    </submittedName>
</protein>
<reference evidence="5 6" key="1">
    <citation type="submission" date="2019-06" db="EMBL/GenBank/DDBJ databases">
        <title>Genomic Encyclopedia of Type Strains, Phase IV (KMG-V): Genome sequencing to study the core and pangenomes of soil and plant-associated prokaryotes.</title>
        <authorList>
            <person name="Whitman W."/>
        </authorList>
    </citation>
    <scope>NUCLEOTIDE SEQUENCE [LARGE SCALE GENOMIC DNA]</scope>
    <source>
        <strain evidence="5 6">BR 10556</strain>
    </source>
</reference>
<sequence>MKPASFKYVAASSLDHALALKAEHGDEARFLAGGQSLIPAMNFRLARPSVLVDINALTGLAGIDHSETGQVRVGALTRYRALERDRDFLTSCPLFADALPHIAHPQIRNRGTIGGNLSHADPASELPALAVAMQADMRIRSAAGGRTVAASDFFAGLLTTDLASDEMLVDITFPVLAPRSGACFMEIARRRGDFAIAGAAAIVTLDEERRCTSVRLALCGVGETPVDASAATSLMIGSRVTGEAIDAVAAGVRELIAPSGNVHASPDYQRHVAGVLVQRAIRTAHQRISHAA</sequence>
<evidence type="ECO:0000256" key="2">
    <source>
        <dbReference type="ARBA" id="ARBA00022827"/>
    </source>
</evidence>
<dbReference type="EMBL" id="VITW01000001">
    <property type="protein sequence ID" value="TWB84563.1"/>
    <property type="molecule type" value="Genomic_DNA"/>
</dbReference>
<dbReference type="AlphaFoldDB" id="A0A560KMQ3"/>
<feature type="domain" description="FAD-binding PCMH-type" evidence="4">
    <location>
        <begin position="1"/>
        <end position="178"/>
    </location>
</feature>
<dbReference type="InterPro" id="IPR036683">
    <property type="entry name" value="CO_DH_flav_C_dom_sf"/>
</dbReference>
<dbReference type="GO" id="GO:0016491">
    <property type="term" value="F:oxidoreductase activity"/>
    <property type="evidence" value="ECO:0007669"/>
    <property type="project" value="UniProtKB-KW"/>
</dbReference>
<comment type="caution">
    <text evidence="5">The sequence shown here is derived from an EMBL/GenBank/DDBJ whole genome shotgun (WGS) entry which is preliminary data.</text>
</comment>
<dbReference type="InterPro" id="IPR036318">
    <property type="entry name" value="FAD-bd_PCMH-like_sf"/>
</dbReference>
<dbReference type="InterPro" id="IPR016166">
    <property type="entry name" value="FAD-bd_PCMH"/>
</dbReference>
<evidence type="ECO:0000313" key="6">
    <source>
        <dbReference type="Proteomes" id="UP000315914"/>
    </source>
</evidence>
<dbReference type="PROSITE" id="PS51387">
    <property type="entry name" value="FAD_PCMH"/>
    <property type="match status" value="1"/>
</dbReference>
<dbReference type="Pfam" id="PF03450">
    <property type="entry name" value="CO_deh_flav_C"/>
    <property type="match status" value="1"/>
</dbReference>
<dbReference type="OrthoDB" id="9793944at2"/>
<dbReference type="InterPro" id="IPR002346">
    <property type="entry name" value="Mopterin_DH_FAD-bd"/>
</dbReference>
<keyword evidence="6" id="KW-1185">Reference proteome</keyword>
<evidence type="ECO:0000256" key="1">
    <source>
        <dbReference type="ARBA" id="ARBA00022630"/>
    </source>
</evidence>
<keyword evidence="3" id="KW-0560">Oxidoreductase</keyword>
<dbReference type="RefSeq" id="WP_080138216.1">
    <property type="nucleotide sequence ID" value="NZ_LWIG01000026.1"/>
</dbReference>
<keyword evidence="2" id="KW-0274">FAD</keyword>
<organism evidence="5 6">
    <name type="scientific">Bradyrhizobium sacchari</name>
    <dbReference type="NCBI Taxonomy" id="1399419"/>
    <lineage>
        <taxon>Bacteria</taxon>
        <taxon>Pseudomonadati</taxon>
        <taxon>Pseudomonadota</taxon>
        <taxon>Alphaproteobacteria</taxon>
        <taxon>Hyphomicrobiales</taxon>
        <taxon>Nitrobacteraceae</taxon>
        <taxon>Bradyrhizobium</taxon>
    </lineage>
</organism>